<keyword evidence="6" id="KW-1185">Reference proteome</keyword>
<comment type="similarity">
    <text evidence="1 3">Belongs to the type-B carboxylesterase/lipase family.</text>
</comment>
<keyword evidence="2 3" id="KW-0378">Hydrolase</keyword>
<dbReference type="Gene3D" id="3.40.50.1820">
    <property type="entry name" value="alpha/beta hydrolase"/>
    <property type="match status" value="1"/>
</dbReference>
<feature type="domain" description="Carboxylesterase type B" evidence="4">
    <location>
        <begin position="40"/>
        <end position="527"/>
    </location>
</feature>
<dbReference type="InterPro" id="IPR029058">
    <property type="entry name" value="AB_hydrolase_fold"/>
</dbReference>
<dbReference type="SUPFAM" id="SSF53474">
    <property type="entry name" value="alpha/beta-Hydrolases"/>
    <property type="match status" value="1"/>
</dbReference>
<dbReference type="InterPro" id="IPR019826">
    <property type="entry name" value="Carboxylesterase_B_AS"/>
</dbReference>
<comment type="caution">
    <text evidence="5">The sequence shown here is derived from an EMBL/GenBank/DDBJ whole genome shotgun (WGS) entry which is preliminary data.</text>
</comment>
<gene>
    <name evidence="5" type="ORF">VKT23_012358</name>
</gene>
<dbReference type="Proteomes" id="UP001498398">
    <property type="component" value="Unassembled WGS sequence"/>
</dbReference>
<organism evidence="5 6">
    <name type="scientific">Marasmiellus scandens</name>
    <dbReference type="NCBI Taxonomy" id="2682957"/>
    <lineage>
        <taxon>Eukaryota</taxon>
        <taxon>Fungi</taxon>
        <taxon>Dikarya</taxon>
        <taxon>Basidiomycota</taxon>
        <taxon>Agaricomycotina</taxon>
        <taxon>Agaricomycetes</taxon>
        <taxon>Agaricomycetidae</taxon>
        <taxon>Agaricales</taxon>
        <taxon>Marasmiineae</taxon>
        <taxon>Omphalotaceae</taxon>
        <taxon>Marasmiellus</taxon>
    </lineage>
</organism>
<evidence type="ECO:0000256" key="1">
    <source>
        <dbReference type="ARBA" id="ARBA00005964"/>
    </source>
</evidence>
<dbReference type="PROSITE" id="PS00122">
    <property type="entry name" value="CARBOXYLESTERASE_B_1"/>
    <property type="match status" value="1"/>
</dbReference>
<feature type="chain" id="PRO_5045011295" description="Carboxylic ester hydrolase" evidence="3">
    <location>
        <begin position="18"/>
        <end position="538"/>
    </location>
</feature>
<dbReference type="InterPro" id="IPR002018">
    <property type="entry name" value="CarbesteraseB"/>
</dbReference>
<keyword evidence="3" id="KW-0732">Signal</keyword>
<dbReference type="EC" id="3.1.1.-" evidence="3"/>
<evidence type="ECO:0000256" key="2">
    <source>
        <dbReference type="ARBA" id="ARBA00022801"/>
    </source>
</evidence>
<accession>A0ABR1J971</accession>
<sequence>MLLAICAFSVLVPTTYSLAAGPSAPSVVISNITFVGRSKSPDVDFFGGIPFAEPPLGDLRLRPPVLKSFLNDSGAGQTIFNATQFGPSCIQIPVPQDSAISEDCLSVNIFKPSSSATNGGSGLLPVMLWFYGGGFIIGSSSRYDGTPLVSRSILRGTPTIIVSASYRMGPLGFPRGNDVTREAEGGSPILNLGIRDNVAAIQWIKQHISVFGGDPNKVTIFGESAGALAIQLLVLNDQVRGLAKGAIMESTGGLSLLSPSNSGANEKWNDFIAAIPRCQTFAQLGFNDTVDCMRSITTSEIIEGYNTAGLFFNTSGWSPVIDGEVVPDFPTQLKPRKGVVEAVLIGSNLDEGTLIAPQNINSSESIKDVILSSAPSPPNASPEERQIQLEKLQLVVEQILRLYPNDPSLGSPFGTGNNTFGLDPEYKRFAAADGDFISQSYRRHLINDQLLKAEIPTFSYLFADPDAVPVPDFVLGTTAPGSLGVPHSSEIFYVFGNLSVVTPTATDLSNVMMDYWISFANSFSPNDGAGSARKLRNR</sequence>
<protein>
    <recommendedName>
        <fullName evidence="3">Carboxylic ester hydrolase</fullName>
        <ecNumber evidence="3">3.1.1.-</ecNumber>
    </recommendedName>
</protein>
<dbReference type="EMBL" id="JBANRG010000030">
    <property type="protein sequence ID" value="KAK7451681.1"/>
    <property type="molecule type" value="Genomic_DNA"/>
</dbReference>
<proteinExistence type="inferred from homology"/>
<dbReference type="Pfam" id="PF00135">
    <property type="entry name" value="COesterase"/>
    <property type="match status" value="1"/>
</dbReference>
<reference evidence="5 6" key="1">
    <citation type="submission" date="2024-01" db="EMBL/GenBank/DDBJ databases">
        <title>A draft genome for the cacao thread blight pathogen Marasmiellus scandens.</title>
        <authorList>
            <person name="Baruah I.K."/>
            <person name="Leung J."/>
            <person name="Bukari Y."/>
            <person name="Amoako-Attah I."/>
            <person name="Meinhardt L.W."/>
            <person name="Bailey B.A."/>
            <person name="Cohen S.P."/>
        </authorList>
    </citation>
    <scope>NUCLEOTIDE SEQUENCE [LARGE SCALE GENOMIC DNA]</scope>
    <source>
        <strain evidence="5 6">GH-19</strain>
    </source>
</reference>
<evidence type="ECO:0000256" key="3">
    <source>
        <dbReference type="RuleBase" id="RU361235"/>
    </source>
</evidence>
<dbReference type="PANTHER" id="PTHR11559">
    <property type="entry name" value="CARBOXYLESTERASE"/>
    <property type="match status" value="1"/>
</dbReference>
<dbReference type="InterPro" id="IPR050309">
    <property type="entry name" value="Type-B_Carboxylest/Lipase"/>
</dbReference>
<evidence type="ECO:0000313" key="5">
    <source>
        <dbReference type="EMBL" id="KAK7451681.1"/>
    </source>
</evidence>
<name>A0ABR1J971_9AGAR</name>
<evidence type="ECO:0000313" key="6">
    <source>
        <dbReference type="Proteomes" id="UP001498398"/>
    </source>
</evidence>
<feature type="signal peptide" evidence="3">
    <location>
        <begin position="1"/>
        <end position="17"/>
    </location>
</feature>
<evidence type="ECO:0000259" key="4">
    <source>
        <dbReference type="Pfam" id="PF00135"/>
    </source>
</evidence>